<sequence>MKKILALALVVLMFAQTCVFASELPFFDRDYLTYEETVTYSAKLNKPINLNFADEYLPADVTNMIDVNGLINGLFNSTSTVTGKADISPDYKSGKIYAGGLSAVPVYVNKNLKITADANTEVWLEYDFSDLSKPVFNMIQNTPSFDKYVVYDIDTLVKNIDGAEPDAVYAVLSKLLSKEFIEQYRTAFVDLLTKYADIKKDGKGYTITIDDKGFKAILNESVTNIGNFIEDFVVSGNYATKEEFRAVYDGEIMPYVISFLEGLQTTKIIGDGNIVMKVECDNKGYIKKSDTSANICVNIFEIIEKLGGDVSGYNTAYGILDFTLNYKSEVKKLSNVKVDFPVLNEENSVNFADLFPVYPDFEPDDGEWHQHFMWGAMNHDGLPVVLNGEFYPHLRDMAVGIGFADGDITYENGVVTLMRPDWVECGKYKTASFAVGSNTVYLDGEAYTVANPALEVNDEVVISNELAKLLFRITQNLGGYVAVDFVDKSYWTDFDYQICGCDTNEIYGEIDSDLDYEIDPDFSYGA</sequence>
<dbReference type="Proteomes" id="UP000647416">
    <property type="component" value="Unassembled WGS sequence"/>
</dbReference>
<feature type="chain" id="PRO_5037597622" evidence="1">
    <location>
        <begin position="22"/>
        <end position="526"/>
    </location>
</feature>
<dbReference type="AlphaFoldDB" id="A0A926FCG2"/>
<organism evidence="2 3">
    <name type="scientific">Qingrenia yutianensis</name>
    <dbReference type="NCBI Taxonomy" id="2763676"/>
    <lineage>
        <taxon>Bacteria</taxon>
        <taxon>Bacillati</taxon>
        <taxon>Bacillota</taxon>
        <taxon>Clostridia</taxon>
        <taxon>Eubacteriales</taxon>
        <taxon>Oscillospiraceae</taxon>
        <taxon>Qingrenia</taxon>
    </lineage>
</organism>
<comment type="caution">
    <text evidence="2">The sequence shown here is derived from an EMBL/GenBank/DDBJ whole genome shotgun (WGS) entry which is preliminary data.</text>
</comment>
<keyword evidence="3" id="KW-1185">Reference proteome</keyword>
<accession>A0A926FCG2</accession>
<gene>
    <name evidence="2" type="ORF">H8706_10825</name>
</gene>
<dbReference type="EMBL" id="JACRTE010000023">
    <property type="protein sequence ID" value="MBC8597351.1"/>
    <property type="molecule type" value="Genomic_DNA"/>
</dbReference>
<reference evidence="2" key="1">
    <citation type="submission" date="2020-08" db="EMBL/GenBank/DDBJ databases">
        <title>Genome public.</title>
        <authorList>
            <person name="Liu C."/>
            <person name="Sun Q."/>
        </authorList>
    </citation>
    <scope>NUCLEOTIDE SEQUENCE</scope>
    <source>
        <strain evidence="2">NSJ-50</strain>
    </source>
</reference>
<name>A0A926FCG2_9FIRM</name>
<evidence type="ECO:0000313" key="3">
    <source>
        <dbReference type="Proteomes" id="UP000647416"/>
    </source>
</evidence>
<evidence type="ECO:0000256" key="1">
    <source>
        <dbReference type="SAM" id="SignalP"/>
    </source>
</evidence>
<protein>
    <submittedName>
        <fullName evidence="2">Uncharacterized protein</fullName>
    </submittedName>
</protein>
<proteinExistence type="predicted"/>
<evidence type="ECO:0000313" key="2">
    <source>
        <dbReference type="EMBL" id="MBC8597351.1"/>
    </source>
</evidence>
<dbReference type="RefSeq" id="WP_178347098.1">
    <property type="nucleotide sequence ID" value="NZ_JACRTE010000023.1"/>
</dbReference>
<keyword evidence="1" id="KW-0732">Signal</keyword>
<feature type="signal peptide" evidence="1">
    <location>
        <begin position="1"/>
        <end position="21"/>
    </location>
</feature>